<dbReference type="GO" id="GO:0051213">
    <property type="term" value="F:dioxygenase activity"/>
    <property type="evidence" value="ECO:0007669"/>
    <property type="project" value="UniProtKB-KW"/>
</dbReference>
<keyword evidence="2" id="KW-0560">Oxidoreductase</keyword>
<organism evidence="4 5">
    <name type="scientific">Parvularcula marina</name>
    <dbReference type="NCBI Taxonomy" id="2292771"/>
    <lineage>
        <taxon>Bacteria</taxon>
        <taxon>Pseudomonadati</taxon>
        <taxon>Pseudomonadota</taxon>
        <taxon>Alphaproteobacteria</taxon>
        <taxon>Parvularculales</taxon>
        <taxon>Parvularculaceae</taxon>
        <taxon>Parvularcula</taxon>
    </lineage>
</organism>
<evidence type="ECO:0000256" key="2">
    <source>
        <dbReference type="ARBA" id="ARBA00023002"/>
    </source>
</evidence>
<feature type="domain" description="SnoaL-like" evidence="3">
    <location>
        <begin position="8"/>
        <end position="143"/>
    </location>
</feature>
<dbReference type="Pfam" id="PF13577">
    <property type="entry name" value="SnoaL_4"/>
    <property type="match status" value="1"/>
</dbReference>
<gene>
    <name evidence="4" type="ORF">DX908_13880</name>
</gene>
<dbReference type="OrthoDB" id="5517499at2"/>
<keyword evidence="5" id="KW-1185">Reference proteome</keyword>
<sequence length="160" mass="18222">MKDKNDAALRQDLRDFYEDYAGALDDVRLEDWVGFFADDAVYKVISRETHSQGLSHATIYCDGLAMIRDRAAAVQETAVFEPRVLRHFVGGPRIISRDGDEIAVTANFLITEALFDAEPQILMMGRYLDKLVERGGDLKFRERLAVYDNHRVRTTLVIPV</sequence>
<protein>
    <submittedName>
        <fullName evidence="4">Ring-hydroxylating dioxygenase subunit beta</fullName>
    </submittedName>
</protein>
<dbReference type="InParanoid" id="A0A371RLC0"/>
<evidence type="ECO:0000313" key="4">
    <source>
        <dbReference type="EMBL" id="RFB06260.1"/>
    </source>
</evidence>
<dbReference type="Proteomes" id="UP000264589">
    <property type="component" value="Unassembled WGS sequence"/>
</dbReference>
<dbReference type="CDD" id="cd00667">
    <property type="entry name" value="ring_hydroxylating_dioxygenases_beta"/>
    <property type="match status" value="1"/>
</dbReference>
<accession>A0A371RLC0</accession>
<comment type="caution">
    <text evidence="4">The sequence shown here is derived from an EMBL/GenBank/DDBJ whole genome shotgun (WGS) entry which is preliminary data.</text>
</comment>
<proteinExistence type="inferred from homology"/>
<name>A0A371RLC0_9PROT</name>
<evidence type="ECO:0000259" key="3">
    <source>
        <dbReference type="Pfam" id="PF13577"/>
    </source>
</evidence>
<dbReference type="InterPro" id="IPR032710">
    <property type="entry name" value="NTF2-like_dom_sf"/>
</dbReference>
<dbReference type="InterPro" id="IPR000391">
    <property type="entry name" value="Rng_hydr_dOase-bsu"/>
</dbReference>
<evidence type="ECO:0000313" key="5">
    <source>
        <dbReference type="Proteomes" id="UP000264589"/>
    </source>
</evidence>
<evidence type="ECO:0000256" key="1">
    <source>
        <dbReference type="ARBA" id="ARBA00009570"/>
    </source>
</evidence>
<reference evidence="4 5" key="1">
    <citation type="submission" date="2018-08" db="EMBL/GenBank/DDBJ databases">
        <title>Parvularcula sp. SM1705, isolated from surface water of the South Sea China.</title>
        <authorList>
            <person name="Sun L."/>
        </authorList>
    </citation>
    <scope>NUCLEOTIDE SEQUENCE [LARGE SCALE GENOMIC DNA]</scope>
    <source>
        <strain evidence="4 5">SM1705</strain>
    </source>
</reference>
<comment type="similarity">
    <text evidence="1">Belongs to the bacterial ring-hydroxylating dioxygenase beta subunit family.</text>
</comment>
<dbReference type="AlphaFoldDB" id="A0A371RLC0"/>
<dbReference type="EMBL" id="QUQO01000001">
    <property type="protein sequence ID" value="RFB06260.1"/>
    <property type="molecule type" value="Genomic_DNA"/>
</dbReference>
<dbReference type="RefSeq" id="WP_116392894.1">
    <property type="nucleotide sequence ID" value="NZ_QUQO01000001.1"/>
</dbReference>
<dbReference type="InterPro" id="IPR037401">
    <property type="entry name" value="SnoaL-like"/>
</dbReference>
<dbReference type="SUPFAM" id="SSF54427">
    <property type="entry name" value="NTF2-like"/>
    <property type="match status" value="1"/>
</dbReference>
<dbReference type="Gene3D" id="3.10.450.50">
    <property type="match status" value="1"/>
</dbReference>
<keyword evidence="4" id="KW-0223">Dioxygenase</keyword>